<comment type="caution">
    <text evidence="3">The sequence shown here is derived from an EMBL/GenBank/DDBJ whole genome shotgun (WGS) entry which is preliminary data.</text>
</comment>
<organism evidence="3 4">
    <name type="scientific">Artemia franciscana</name>
    <name type="common">Brine shrimp</name>
    <name type="synonym">Artemia sanfranciscana</name>
    <dbReference type="NCBI Taxonomy" id="6661"/>
    <lineage>
        <taxon>Eukaryota</taxon>
        <taxon>Metazoa</taxon>
        <taxon>Ecdysozoa</taxon>
        <taxon>Arthropoda</taxon>
        <taxon>Crustacea</taxon>
        <taxon>Branchiopoda</taxon>
        <taxon>Anostraca</taxon>
        <taxon>Artemiidae</taxon>
        <taxon>Artemia</taxon>
    </lineage>
</organism>
<sequence>MEEFSDNQAAEETLLQLSTEDATSFSTLIGALKGILAKNDGNPASYRPISLLSNLGKIYERAIANRMIAISNEYSWLSPLQFGFRSGKSTIDASDGIVTTAEENMQKKIFTLCIFFYIKGAFDSAWHPGILKKLKAKSCPDGLLNLIYSYFSDRVVTYKGEYSYILERSCPQGGILSPLLWSVNINDLLEINIPNVKIQAYADDVCAIITSSKISTLESLASRVFSYFRIWSADNKLVFDKSKTEAILFSRKHQLPTVKLMYDGIEIPVKNKVKYLGVILDRKNMSKRPKAPQLCQTQPRGRRNQPLVTPLVRRNQPPATPFNQTFQQNEVAQTAAGSRQRPVYPRSNDKLLFSNLSLLGFQFDEQSQKHRIDLKKEFGCPDSEDSGSGAILSRIIVQIVMKICSIFLNDFENGGSHTPSYGCICGAVFTTYKDLFRKPSLKTFEVVFVFLMEQSDVDGNETELKDVLLLPGRKREVEFRKIILKWYKSLQDSHSNCALVPNINHTTWMQPYGDSFVSIVVQISTVILMEKMKREGFDILPPPIETKNQLASTLSKKIYYQAAASNFKELQNFENSSLKNYREAEETSKLLSNRIKEVKHECLQKREELKEALSSSNISPEVKDKLFDLEDDSAFEELKQNLVDTRKNYNCYVEKIEKYSKLAADCRSSSDRVVALYNNPPILDFTAISSLLGKINKEPPPLTLSQIVSGVRKVFKVLCEDFKNLPVLPDANTAEKLKQFTEISKDAEEMEVWLTATISEHNKSLSLLRQKHAVSG</sequence>
<dbReference type="AlphaFoldDB" id="A0AA88HLF6"/>
<reference evidence="3" key="1">
    <citation type="submission" date="2023-07" db="EMBL/GenBank/DDBJ databases">
        <title>Chromosome-level genome assembly of Artemia franciscana.</title>
        <authorList>
            <person name="Jo E."/>
        </authorList>
    </citation>
    <scope>NUCLEOTIDE SEQUENCE</scope>
    <source>
        <tissue evidence="3">Whole body</tissue>
    </source>
</reference>
<dbReference type="Pfam" id="PF14661">
    <property type="entry name" value="HAUS6_N"/>
    <property type="match status" value="1"/>
</dbReference>
<dbReference type="SUPFAM" id="SSF56672">
    <property type="entry name" value="DNA/RNA polymerases"/>
    <property type="match status" value="1"/>
</dbReference>
<evidence type="ECO:0000259" key="2">
    <source>
        <dbReference type="PROSITE" id="PS50878"/>
    </source>
</evidence>
<keyword evidence="4" id="KW-1185">Reference proteome</keyword>
<evidence type="ECO:0000256" key="1">
    <source>
        <dbReference type="SAM" id="Coils"/>
    </source>
</evidence>
<dbReference type="Proteomes" id="UP001187531">
    <property type="component" value="Unassembled WGS sequence"/>
</dbReference>
<dbReference type="Pfam" id="PF00078">
    <property type="entry name" value="RVT_1"/>
    <property type="match status" value="1"/>
</dbReference>
<feature type="coiled-coil region" evidence="1">
    <location>
        <begin position="581"/>
        <end position="655"/>
    </location>
</feature>
<name>A0AA88HLF6_ARTSF</name>
<keyword evidence="1" id="KW-0175">Coiled coil</keyword>
<dbReference type="InterPro" id="IPR043502">
    <property type="entry name" value="DNA/RNA_pol_sf"/>
</dbReference>
<proteinExistence type="predicted"/>
<dbReference type="PROSITE" id="PS50878">
    <property type="entry name" value="RT_POL"/>
    <property type="match status" value="1"/>
</dbReference>
<dbReference type="EMBL" id="JAVRJZ010000016">
    <property type="protein sequence ID" value="KAK2711123.1"/>
    <property type="molecule type" value="Genomic_DNA"/>
</dbReference>
<gene>
    <name evidence="3" type="ORF">QYM36_012333</name>
</gene>
<dbReference type="GO" id="GO:0071897">
    <property type="term" value="P:DNA biosynthetic process"/>
    <property type="evidence" value="ECO:0007669"/>
    <property type="project" value="UniProtKB-ARBA"/>
</dbReference>
<dbReference type="InterPro" id="IPR000477">
    <property type="entry name" value="RT_dom"/>
</dbReference>
<accession>A0AA88HLF6</accession>
<evidence type="ECO:0000313" key="3">
    <source>
        <dbReference type="EMBL" id="KAK2711123.1"/>
    </source>
</evidence>
<dbReference type="CDD" id="cd01650">
    <property type="entry name" value="RT_nLTR_like"/>
    <property type="match status" value="1"/>
</dbReference>
<protein>
    <recommendedName>
        <fullName evidence="2">Reverse transcriptase domain-containing protein</fullName>
    </recommendedName>
</protein>
<dbReference type="InterPro" id="IPR028163">
    <property type="entry name" value="HAUS_6_N"/>
</dbReference>
<evidence type="ECO:0000313" key="4">
    <source>
        <dbReference type="Proteomes" id="UP001187531"/>
    </source>
</evidence>
<feature type="domain" description="Reverse transcriptase" evidence="2">
    <location>
        <begin position="17"/>
        <end position="280"/>
    </location>
</feature>
<dbReference type="PANTHER" id="PTHR19446">
    <property type="entry name" value="REVERSE TRANSCRIPTASES"/>
    <property type="match status" value="1"/>
</dbReference>
<feature type="non-terminal residue" evidence="3">
    <location>
        <position position="776"/>
    </location>
</feature>